<dbReference type="NCBIfam" id="TIGR02543">
    <property type="entry name" value="List_Bact_rpt"/>
    <property type="match status" value="1"/>
</dbReference>
<sequence>MTWDELANAFGNAQSGDTIILGSDITQESGTLSLRQGGSLTLNLNGHLLSITAGLYSQTPGLRVTTGSTLTIEDTVGSGRLVASGNPGGYGSGIGSSYQESAGNVIINGGTIDVVGGNGAAGIGGGQRGAGGTVIINGGIVNATGKNGGSGIGGGLLGSGGTVSINGGTVNATGNNGGAGIGGGYTGAGANVVITGGIVTPSTGNVPGFSTIGAGSESTSFGSLTNGGTIVLTDNQRLIIPSGITVDNYGTIEGAGLLQGGGVIQNTGTIQSAVSGVSISGNIFDLFFNLNGAPGTPPSSMHVLAPTLQQAGLNLATPNRQGYEFDGWYTTDQTPFTETTAISTITATGSATLYAHWKVNIVSAASLTPIHVPYSTELNNVGLPNNVNVTLINGETKTAGITWNGGNPAYDGTKSGTYVFTGTLTPPEGTINSNDITASVTVIVELPTIASVRELPDITVLYGAKLNEISLPGTVSVTLNSGETKESGVTWNVGFPTYDGAKTGTYTFTGTITPPTGVNNSNDVKASVTVIVGFPMISSVSELSDITVLYGTELSDIVFPQTVNVTLSSGETREAEVTWNNSSPTYDGKKLGTYVFSGTITVPSGSTNGANLRATVKVTVDLPTIEAVDVLNDVEVAYGTRVADLKLPTSVGVTLSSGVTDNTSVVWDIEGSGYDANTPGEYSISGTITAPTGSANPKGHTATVKVIVALPTITLVDELPEVKVAYGTAVADLELPTSVGVILSSGATDTASVIWDIEKASYEATTPGEYNITGTITAPTGSTNPSGYKAIVKIIVALPTITAVEELPEVEVAYGTRVTDLTLPTSVGVTLSSGVTGNASVEWDVEGSGYDASTPGEYSISGTITAPTGSTNPTGHTATVKVTVDLPAIIAVDELPEMEVAYGTDAADLDLPTSVGVMLSSGAEDTASIEWDVAGSDYSATIPGEYNIIGTLTPPTRSINPMGHTATVTITVALPTIKAVNEITDVEVTYGTPATELKLPSSVGVTLSSGLPGFAMVEWGVAGSGYRATKPGAYNINGTLTPPSGSITSPDMSAKITVKVAPLVITTSPAVTSPFNPAKLPAGTYCGQDGCRIALRDQVVVTAKTSLVSDAFYLDLTEIAAPSTPLPEGLIAAGIFFNLNKPYTAYPENSPVTIKINLPNHLIASNARAVLYYLSNGQWLEIEGDLGNGTNNVQQSGHRTYAMVVVTEEKEQNGGGLVPPQEPTTESSPFYDIAGHWAASDLERAAVAGIITGFNDGTFRTEQNVSRAEFVVMLARSAKRSELSEDQTLPFTDKKSIPEWAKEGISTAYHNGWVQGFEDGTFQPDQFITRTEAAVFIARALGLSEQELDLTWQDANQIPLWARGHVATLVEMGLIQGLSNNHFAPARKTTRAEAAVLLLRMKGVK</sequence>
<dbReference type="InterPro" id="IPR001119">
    <property type="entry name" value="SLH_dom"/>
</dbReference>
<dbReference type="RefSeq" id="WP_310144269.1">
    <property type="nucleotide sequence ID" value="NZ_JAVDTR010000015.1"/>
</dbReference>
<dbReference type="InterPro" id="IPR042229">
    <property type="entry name" value="Listeria/Bacterioides_rpt_sf"/>
</dbReference>
<dbReference type="PANTHER" id="PTHR43308:SF5">
    <property type="entry name" value="S-LAYER PROTEIN _ PEPTIDOGLYCAN ENDO-BETA-N-ACETYLGLUCOSAMINIDASE"/>
    <property type="match status" value="1"/>
</dbReference>
<comment type="caution">
    <text evidence="3">The sequence shown here is derived from an EMBL/GenBank/DDBJ whole genome shotgun (WGS) entry which is preliminary data.</text>
</comment>
<feature type="domain" description="SLH" evidence="2">
    <location>
        <begin position="1225"/>
        <end position="1287"/>
    </location>
</feature>
<evidence type="ECO:0000256" key="1">
    <source>
        <dbReference type="ARBA" id="ARBA00004196"/>
    </source>
</evidence>
<dbReference type="InterPro" id="IPR011081">
    <property type="entry name" value="Big_4"/>
</dbReference>
<dbReference type="GO" id="GO:0030313">
    <property type="term" value="C:cell envelope"/>
    <property type="evidence" value="ECO:0007669"/>
    <property type="project" value="UniProtKB-SubCell"/>
</dbReference>
<organism evidence="3 4">
    <name type="scientific">Paenibacillus amylolyticus</name>
    <dbReference type="NCBI Taxonomy" id="1451"/>
    <lineage>
        <taxon>Bacteria</taxon>
        <taxon>Bacillati</taxon>
        <taxon>Bacillota</taxon>
        <taxon>Bacilli</taxon>
        <taxon>Bacillales</taxon>
        <taxon>Paenibacillaceae</taxon>
        <taxon>Paenibacillus</taxon>
    </lineage>
</organism>
<dbReference type="Pfam" id="PF00395">
    <property type="entry name" value="SLH"/>
    <property type="match status" value="3"/>
</dbReference>
<evidence type="ECO:0000313" key="3">
    <source>
        <dbReference type="EMBL" id="MDR6726226.1"/>
    </source>
</evidence>
<feature type="domain" description="SLH" evidence="2">
    <location>
        <begin position="1288"/>
        <end position="1351"/>
    </location>
</feature>
<reference evidence="3" key="1">
    <citation type="submission" date="2023-07" db="EMBL/GenBank/DDBJ databases">
        <title>Sorghum-associated microbial communities from plants grown in Nebraska, USA.</title>
        <authorList>
            <person name="Schachtman D."/>
        </authorList>
    </citation>
    <scope>NUCLEOTIDE SEQUENCE</scope>
    <source>
        <strain evidence="3">BE80</strain>
    </source>
</reference>
<evidence type="ECO:0000259" key="2">
    <source>
        <dbReference type="PROSITE" id="PS51272"/>
    </source>
</evidence>
<evidence type="ECO:0000313" key="4">
    <source>
        <dbReference type="Proteomes" id="UP001254832"/>
    </source>
</evidence>
<dbReference type="InterPro" id="IPR051465">
    <property type="entry name" value="Cell_Envelope_Struct_Comp"/>
</dbReference>
<dbReference type="InterPro" id="IPR013378">
    <property type="entry name" value="InlB-like_B-rpt"/>
</dbReference>
<dbReference type="EMBL" id="JAVDTR010000015">
    <property type="protein sequence ID" value="MDR6726226.1"/>
    <property type="molecule type" value="Genomic_DNA"/>
</dbReference>
<dbReference type="PROSITE" id="PS51272">
    <property type="entry name" value="SLH"/>
    <property type="match status" value="3"/>
</dbReference>
<name>A0AAP5H957_PAEAM</name>
<dbReference type="PANTHER" id="PTHR43308">
    <property type="entry name" value="OUTER MEMBRANE PROTEIN ALPHA-RELATED"/>
    <property type="match status" value="1"/>
</dbReference>
<dbReference type="Pfam" id="PF09479">
    <property type="entry name" value="Flg_new"/>
    <property type="match status" value="1"/>
</dbReference>
<accession>A0AAP5H957</accession>
<comment type="subcellular location">
    <subcellularLocation>
        <location evidence="1">Cell envelope</location>
    </subcellularLocation>
</comment>
<dbReference type="Pfam" id="PF07532">
    <property type="entry name" value="Big_4"/>
    <property type="match status" value="6"/>
</dbReference>
<feature type="domain" description="SLH" evidence="2">
    <location>
        <begin position="1353"/>
        <end position="1405"/>
    </location>
</feature>
<proteinExistence type="predicted"/>
<gene>
    <name evidence="3" type="ORF">J2W91_004732</name>
</gene>
<dbReference type="Proteomes" id="UP001254832">
    <property type="component" value="Unassembled WGS sequence"/>
</dbReference>
<dbReference type="Gene3D" id="2.60.40.4270">
    <property type="entry name" value="Listeria-Bacteroides repeat domain"/>
    <property type="match status" value="1"/>
</dbReference>
<protein>
    <submittedName>
        <fullName evidence="3">Repeat protein (TIGR02543 family)</fullName>
    </submittedName>
</protein>